<feature type="coiled-coil region" evidence="1">
    <location>
        <begin position="37"/>
        <end position="133"/>
    </location>
</feature>
<reference evidence="3" key="1">
    <citation type="submission" date="2022-07" db="EMBL/GenBank/DDBJ databases">
        <title>Fungi with potential for degradation of polypropylene.</title>
        <authorList>
            <person name="Gostincar C."/>
        </authorList>
    </citation>
    <scope>NUCLEOTIDE SEQUENCE</scope>
    <source>
        <strain evidence="3">EXF-13308</strain>
    </source>
</reference>
<accession>A0AA38R9T0</accession>
<evidence type="ECO:0000256" key="2">
    <source>
        <dbReference type="SAM" id="MobiDB-lite"/>
    </source>
</evidence>
<evidence type="ECO:0000256" key="1">
    <source>
        <dbReference type="SAM" id="Coils"/>
    </source>
</evidence>
<comment type="caution">
    <text evidence="3">The sequence shown here is derived from an EMBL/GenBank/DDBJ whole genome shotgun (WGS) entry which is preliminary data.</text>
</comment>
<gene>
    <name evidence="3" type="ORF">NKR23_g11771</name>
</gene>
<keyword evidence="4" id="KW-1185">Reference proteome</keyword>
<proteinExistence type="predicted"/>
<sequence>MPTTSHDQDTDPQLEGRTVSFHQNSQERSTDGIKRRGKEIEEELEYIDQQISELEEEEIRQEYDAQDVEKELGRLNKLQEDSPKLGDLDDLVEKAEEKLDALETILGKIARKLVKLEERRNGLDGEFERLKNA</sequence>
<evidence type="ECO:0000313" key="4">
    <source>
        <dbReference type="Proteomes" id="UP001174694"/>
    </source>
</evidence>
<dbReference type="EMBL" id="JANBVO010000069">
    <property type="protein sequence ID" value="KAJ9131293.1"/>
    <property type="molecule type" value="Genomic_DNA"/>
</dbReference>
<keyword evidence="1" id="KW-0175">Coiled coil</keyword>
<organism evidence="3 4">
    <name type="scientific">Pleurostoma richardsiae</name>
    <dbReference type="NCBI Taxonomy" id="41990"/>
    <lineage>
        <taxon>Eukaryota</taxon>
        <taxon>Fungi</taxon>
        <taxon>Dikarya</taxon>
        <taxon>Ascomycota</taxon>
        <taxon>Pezizomycotina</taxon>
        <taxon>Sordariomycetes</taxon>
        <taxon>Sordariomycetidae</taxon>
        <taxon>Calosphaeriales</taxon>
        <taxon>Pleurostomataceae</taxon>
        <taxon>Pleurostoma</taxon>
    </lineage>
</organism>
<protein>
    <submittedName>
        <fullName evidence="3">Uncharacterized protein</fullName>
    </submittedName>
</protein>
<evidence type="ECO:0000313" key="3">
    <source>
        <dbReference type="EMBL" id="KAJ9131293.1"/>
    </source>
</evidence>
<feature type="region of interest" description="Disordered" evidence="2">
    <location>
        <begin position="1"/>
        <end position="37"/>
    </location>
</feature>
<dbReference type="AlphaFoldDB" id="A0AA38R9T0"/>
<dbReference type="Proteomes" id="UP001174694">
    <property type="component" value="Unassembled WGS sequence"/>
</dbReference>
<name>A0AA38R9T0_9PEZI</name>